<dbReference type="GeneID" id="76425133"/>
<keyword evidence="1" id="KW-0472">Membrane</keyword>
<dbReference type="EMBL" id="CP036172">
    <property type="protein sequence ID" value="QSZ68193.1"/>
    <property type="molecule type" value="Genomic_DNA"/>
</dbReference>
<evidence type="ECO:0000256" key="1">
    <source>
        <dbReference type="SAM" id="Phobius"/>
    </source>
</evidence>
<dbReference type="AlphaFoldDB" id="A0A8A3S8E6"/>
<keyword evidence="1" id="KW-1133">Transmembrane helix</keyword>
<evidence type="ECO:0000313" key="2">
    <source>
        <dbReference type="EMBL" id="QSZ68193.1"/>
    </source>
</evidence>
<sequence>MVIIFDTYCDAVLSGRSKEELDMERKKGILAIFFATILVTTFFVPAAGATPITPFAMRDLGSMYTNGTADTAVAYGAGSVTAPPGWNIFSVDCHNSGDVDNDGQGAVFTLKIWDDNDVCHTDRWETDRAGSHALQIRVNIKNPNESRYELYCQTNTWFDAIQAEDTYEDDLIFR</sequence>
<gene>
    <name evidence="2" type="ORF">RJ40_12155</name>
</gene>
<keyword evidence="1" id="KW-0812">Transmembrane</keyword>
<accession>A0A8A3S8E6</accession>
<evidence type="ECO:0000313" key="3">
    <source>
        <dbReference type="Proteomes" id="UP001042704"/>
    </source>
</evidence>
<reference evidence="2" key="2">
    <citation type="submission" date="2019-02" db="EMBL/GenBank/DDBJ databases">
        <authorList>
            <person name="Chen S.-C."/>
            <person name="Chien H.-H."/>
            <person name="Lai M.-C."/>
        </authorList>
    </citation>
    <scope>NUCLEOTIDE SEQUENCE</scope>
    <source>
        <strain evidence="2">N2F9704</strain>
    </source>
</reference>
<dbReference type="Proteomes" id="UP001042704">
    <property type="component" value="Chromosome"/>
</dbReference>
<dbReference type="RefSeq" id="WP_265581139.1">
    <property type="nucleotide sequence ID" value="NZ_CP036172.1"/>
</dbReference>
<proteinExistence type="predicted"/>
<name>A0A8A3S8E6_9EURY</name>
<organism evidence="2 3">
    <name type="scientific">Methanofollis aquaemaris</name>
    <dbReference type="NCBI Taxonomy" id="126734"/>
    <lineage>
        <taxon>Archaea</taxon>
        <taxon>Methanobacteriati</taxon>
        <taxon>Methanobacteriota</taxon>
        <taxon>Stenosarchaea group</taxon>
        <taxon>Methanomicrobia</taxon>
        <taxon>Methanomicrobiales</taxon>
        <taxon>Methanomicrobiaceae</taxon>
        <taxon>Methanofollis</taxon>
    </lineage>
</organism>
<protein>
    <submittedName>
        <fullName evidence="2">Uncharacterized protein</fullName>
    </submittedName>
</protein>
<dbReference type="KEGG" id="maqe:RJ40_12155"/>
<feature type="transmembrane region" description="Helical" evidence="1">
    <location>
        <begin position="28"/>
        <end position="48"/>
    </location>
</feature>
<keyword evidence="3" id="KW-1185">Reference proteome</keyword>
<reference evidence="2" key="1">
    <citation type="journal article" date="2001" name="Int. J. Syst. Evol. Microbiol.">
        <title>Methanofollis aquaemaris sp. nov., a methanogen isolated from an aquaculture fish pond.</title>
        <authorList>
            <person name="Lai M.C."/>
            <person name="Chen S.C."/>
        </authorList>
    </citation>
    <scope>NUCLEOTIDE SEQUENCE</scope>
    <source>
        <strain evidence="2">N2F9704</strain>
    </source>
</reference>